<dbReference type="Gene3D" id="2.40.70.10">
    <property type="entry name" value="Acid Proteases"/>
    <property type="match status" value="1"/>
</dbReference>
<sequence length="295" mass="33755">MAELKNLVIGNNRTEPQSSGSRDKEPMEQNEVGKITQENRVKVAAIHLEVIALQWHQGYIKVFCETIYGSWDNYVNAFSAKFRSQKPLTLTTPTSTLIKQSSLPKTHILSLPNTAKNVPNNHNKPHRPLLTSKEMDEKRAKGLYFWCDHKFMSSHKCKKRQLFVLQVKEIIDEEELIEAITDDNEEGSQGGQHILNALWGNGTNQTMMVRGLSGKVRLHVLVDIGSTQNFINEQIEKNLNFLVYDVNGIYVEIANGQEMKCDALCKDFIWTMQQQEFKADMYLLPLGSYDLILRI</sequence>
<organism evidence="2">
    <name type="scientific">Manihot esculenta</name>
    <name type="common">Cassava</name>
    <name type="synonym">Jatropha manihot</name>
    <dbReference type="NCBI Taxonomy" id="3983"/>
    <lineage>
        <taxon>Eukaryota</taxon>
        <taxon>Viridiplantae</taxon>
        <taxon>Streptophyta</taxon>
        <taxon>Embryophyta</taxon>
        <taxon>Tracheophyta</taxon>
        <taxon>Spermatophyta</taxon>
        <taxon>Magnoliopsida</taxon>
        <taxon>eudicotyledons</taxon>
        <taxon>Gunneridae</taxon>
        <taxon>Pentapetalae</taxon>
        <taxon>rosids</taxon>
        <taxon>fabids</taxon>
        <taxon>Malpighiales</taxon>
        <taxon>Euphorbiaceae</taxon>
        <taxon>Crotonoideae</taxon>
        <taxon>Manihoteae</taxon>
        <taxon>Manihot</taxon>
    </lineage>
</organism>
<dbReference type="CDD" id="cd00303">
    <property type="entry name" value="retropepsin_like"/>
    <property type="match status" value="1"/>
</dbReference>
<evidence type="ECO:0000256" key="1">
    <source>
        <dbReference type="SAM" id="MobiDB-lite"/>
    </source>
</evidence>
<name>A0A2C9VVE3_MANES</name>
<reference evidence="2" key="1">
    <citation type="submission" date="2016-02" db="EMBL/GenBank/DDBJ databases">
        <title>WGS assembly of Manihot esculenta.</title>
        <authorList>
            <person name="Bredeson J.V."/>
            <person name="Prochnik S.E."/>
            <person name="Lyons J.B."/>
            <person name="Schmutz J."/>
            <person name="Grimwood J."/>
            <person name="Vrebalov J."/>
            <person name="Bart R.S."/>
            <person name="Amuge T."/>
            <person name="Ferguson M.E."/>
            <person name="Green R."/>
            <person name="Putnam N."/>
            <person name="Stites J."/>
            <person name="Rounsley S."/>
            <person name="Rokhsar D.S."/>
        </authorList>
    </citation>
    <scope>NUCLEOTIDE SEQUENCE [LARGE SCALE GENOMIC DNA]</scope>
    <source>
        <tissue evidence="2">Leaf</tissue>
    </source>
</reference>
<gene>
    <name evidence="2" type="ORF">MANES_05G118600</name>
</gene>
<accession>A0A2C9VVE3</accession>
<proteinExistence type="predicted"/>
<feature type="region of interest" description="Disordered" evidence="1">
    <location>
        <begin position="1"/>
        <end position="32"/>
    </location>
</feature>
<evidence type="ECO:0000313" key="2">
    <source>
        <dbReference type="EMBL" id="OAY50226.1"/>
    </source>
</evidence>
<feature type="compositionally biased region" description="Polar residues" evidence="1">
    <location>
        <begin position="9"/>
        <end position="20"/>
    </location>
</feature>
<dbReference type="Pfam" id="PF08284">
    <property type="entry name" value="RVP_2"/>
    <property type="match status" value="1"/>
</dbReference>
<protein>
    <recommendedName>
        <fullName evidence="3">Retrotransposon gag domain-containing protein</fullName>
    </recommendedName>
</protein>
<evidence type="ECO:0008006" key="3">
    <source>
        <dbReference type="Google" id="ProtNLM"/>
    </source>
</evidence>
<dbReference type="InterPro" id="IPR021109">
    <property type="entry name" value="Peptidase_aspartic_dom_sf"/>
</dbReference>
<dbReference type="EMBL" id="CM004391">
    <property type="protein sequence ID" value="OAY50226.1"/>
    <property type="molecule type" value="Genomic_DNA"/>
</dbReference>
<dbReference type="AlphaFoldDB" id="A0A2C9VVE3"/>